<dbReference type="PANTHER" id="PTHR11228">
    <property type="entry name" value="RADICAL SAM DOMAIN PROTEIN"/>
    <property type="match status" value="1"/>
</dbReference>
<protein>
    <submittedName>
        <fullName evidence="5">Radical SAM domain protein</fullName>
    </submittedName>
</protein>
<accession>G8TTG4</accession>
<keyword evidence="3" id="KW-0408">Iron</keyword>
<dbReference type="GO" id="GO:0003824">
    <property type="term" value="F:catalytic activity"/>
    <property type="evidence" value="ECO:0007669"/>
    <property type="project" value="InterPro"/>
</dbReference>
<sequence length="358" mass="40249">MVPDFVRDRVQLGPTTMTILATYQCTAACQECCFECGPQLHQRLSLPDILDVIDRAREFSTLKMVVFSGGECFLLRGDLVTSVKRASSQGLSVRCVTNGYWATSRRAALARLEPLVDAGLTELNLSTGDDHQKFVPYDRVAIGAACAAELGIQTLIAVEGSETTAFTVKQAMEHLFIQEFWRMHPNTRHKLQVISNIWIPFHNDRNIVHNQNLIRDPARRMDVGGCDNILENFVVTPAHQAASCCGLTMEYIPALKVGDVRTRRLVDLYDDQFQDFLKIWLNVDGPENILLFARQYDDTIDIDAAVHPCQACVSVHQNSRVQEVLAQHYPEVMDSVMTRFLFKKKFTKALEGAAQEIS</sequence>
<dbReference type="KEGG" id="sap:Sulac_2148"/>
<keyword evidence="4" id="KW-0411">Iron-sulfur</keyword>
<name>G8TTG4_SULAD</name>
<reference evidence="5 6" key="2">
    <citation type="journal article" date="2012" name="Stand. Genomic Sci.">
        <title>Complete genome sequence of the moderately thermophilic mineral-sulfide-oxidizing firmicute Sulfobacillus acidophilus type strain (NAL(T)).</title>
        <authorList>
            <person name="Anderson I."/>
            <person name="Chertkov O."/>
            <person name="Chen A."/>
            <person name="Saunders E."/>
            <person name="Lapidus A."/>
            <person name="Nolan M."/>
            <person name="Lucas S."/>
            <person name="Hammon N."/>
            <person name="Deshpande S."/>
            <person name="Cheng J.F."/>
            <person name="Han C."/>
            <person name="Tapia R."/>
            <person name="Goodwin L.A."/>
            <person name="Pitluck S."/>
            <person name="Liolios K."/>
            <person name="Pagani I."/>
            <person name="Ivanova N."/>
            <person name="Mikhailova N."/>
            <person name="Pati A."/>
            <person name="Palaniappan K."/>
            <person name="Land M."/>
            <person name="Pan C."/>
            <person name="Rohde M."/>
            <person name="Pukall R."/>
            <person name="Goker M."/>
            <person name="Detter J.C."/>
            <person name="Woyke T."/>
            <person name="Bristow J."/>
            <person name="Eisen J.A."/>
            <person name="Markowitz V."/>
            <person name="Hugenholtz P."/>
            <person name="Kyrpides N.C."/>
            <person name="Klenk H.P."/>
            <person name="Mavromatis K."/>
        </authorList>
    </citation>
    <scope>NUCLEOTIDE SEQUENCE [LARGE SCALE GENOMIC DNA]</scope>
    <source>
        <strain evidence="6">ATCC 700253 / DSM 10332 / NAL</strain>
    </source>
</reference>
<keyword evidence="6" id="KW-1185">Reference proteome</keyword>
<dbReference type="SFLD" id="SFLDG01067">
    <property type="entry name" value="SPASM/twitch_domain_containing"/>
    <property type="match status" value="1"/>
</dbReference>
<reference evidence="6" key="1">
    <citation type="submission" date="2011-12" db="EMBL/GenBank/DDBJ databases">
        <title>The complete genome of chromosome of Sulfobacillus acidophilus DSM 10332.</title>
        <authorList>
            <person name="Lucas S."/>
            <person name="Han J."/>
            <person name="Lapidus A."/>
            <person name="Bruce D."/>
            <person name="Goodwin L."/>
            <person name="Pitluck S."/>
            <person name="Peters L."/>
            <person name="Kyrpides N."/>
            <person name="Mavromatis K."/>
            <person name="Ivanova N."/>
            <person name="Mikhailova N."/>
            <person name="Chertkov O."/>
            <person name="Saunders E."/>
            <person name="Detter J.C."/>
            <person name="Tapia R."/>
            <person name="Han C."/>
            <person name="Land M."/>
            <person name="Hauser L."/>
            <person name="Markowitz V."/>
            <person name="Cheng J.-F."/>
            <person name="Hugenholtz P."/>
            <person name="Woyke T."/>
            <person name="Wu D."/>
            <person name="Pukall R."/>
            <person name="Gehrich-Schroeter G."/>
            <person name="Schneider S."/>
            <person name="Klenk H.-P."/>
            <person name="Eisen J.A."/>
        </authorList>
    </citation>
    <scope>NUCLEOTIDE SEQUENCE [LARGE SCALE GENOMIC DNA]</scope>
    <source>
        <strain evidence="6">ATCC 700253 / DSM 10332 / NAL</strain>
    </source>
</reference>
<dbReference type="InterPro" id="IPR058240">
    <property type="entry name" value="rSAM_sf"/>
</dbReference>
<organism evidence="5 6">
    <name type="scientific">Sulfobacillus acidophilus (strain ATCC 700253 / DSM 10332 / NAL)</name>
    <dbReference type="NCBI Taxonomy" id="679936"/>
    <lineage>
        <taxon>Bacteria</taxon>
        <taxon>Bacillati</taxon>
        <taxon>Bacillota</taxon>
        <taxon>Clostridia</taxon>
        <taxon>Eubacteriales</taxon>
        <taxon>Clostridiales Family XVII. Incertae Sedis</taxon>
        <taxon>Sulfobacillus</taxon>
    </lineage>
</organism>
<evidence type="ECO:0000256" key="2">
    <source>
        <dbReference type="ARBA" id="ARBA00022723"/>
    </source>
</evidence>
<proteinExistence type="predicted"/>
<dbReference type="Gene3D" id="3.20.20.70">
    <property type="entry name" value="Aldolase class I"/>
    <property type="match status" value="1"/>
</dbReference>
<dbReference type="CDD" id="cd01335">
    <property type="entry name" value="Radical_SAM"/>
    <property type="match status" value="1"/>
</dbReference>
<dbReference type="InterPro" id="IPR013785">
    <property type="entry name" value="Aldolase_TIM"/>
</dbReference>
<evidence type="ECO:0000313" key="5">
    <source>
        <dbReference type="EMBL" id="AEW05630.1"/>
    </source>
</evidence>
<dbReference type="InterPro" id="IPR007197">
    <property type="entry name" value="rSAM"/>
</dbReference>
<evidence type="ECO:0000313" key="6">
    <source>
        <dbReference type="Proteomes" id="UP000005439"/>
    </source>
</evidence>
<keyword evidence="2" id="KW-0479">Metal-binding</keyword>
<dbReference type="PATRIC" id="fig|679936.5.peg.2217"/>
<dbReference type="SUPFAM" id="SSF102114">
    <property type="entry name" value="Radical SAM enzymes"/>
    <property type="match status" value="1"/>
</dbReference>
<dbReference type="PANTHER" id="PTHR11228:SF34">
    <property type="entry name" value="TUNGSTEN-CONTAINING ALDEHYDE FERREDOXIN OXIDOREDUCTASE COFACTOR MODIFYING PROTEIN"/>
    <property type="match status" value="1"/>
</dbReference>
<dbReference type="AlphaFoldDB" id="G8TTG4"/>
<evidence type="ECO:0000256" key="1">
    <source>
        <dbReference type="ARBA" id="ARBA00022691"/>
    </source>
</evidence>
<dbReference type="STRING" id="679936.Sulac_2148"/>
<keyword evidence="1" id="KW-0949">S-adenosyl-L-methionine</keyword>
<dbReference type="HOGENOM" id="CLU_067258_0_0_9"/>
<dbReference type="EMBL" id="CP003179">
    <property type="protein sequence ID" value="AEW05630.1"/>
    <property type="molecule type" value="Genomic_DNA"/>
</dbReference>
<dbReference type="InterPro" id="IPR050377">
    <property type="entry name" value="Radical_SAM_PqqE_MftC-like"/>
</dbReference>
<dbReference type="GO" id="GO:0051536">
    <property type="term" value="F:iron-sulfur cluster binding"/>
    <property type="evidence" value="ECO:0007669"/>
    <property type="project" value="UniProtKB-KW"/>
</dbReference>
<evidence type="ECO:0000256" key="3">
    <source>
        <dbReference type="ARBA" id="ARBA00023004"/>
    </source>
</evidence>
<gene>
    <name evidence="5" type="ordered locus">Sulac_2148</name>
</gene>
<dbReference type="GO" id="GO:0046872">
    <property type="term" value="F:metal ion binding"/>
    <property type="evidence" value="ECO:0007669"/>
    <property type="project" value="UniProtKB-KW"/>
</dbReference>
<dbReference type="SFLD" id="SFLDS00029">
    <property type="entry name" value="Radical_SAM"/>
    <property type="match status" value="1"/>
</dbReference>
<dbReference type="Proteomes" id="UP000005439">
    <property type="component" value="Chromosome"/>
</dbReference>
<evidence type="ECO:0000256" key="4">
    <source>
        <dbReference type="ARBA" id="ARBA00023014"/>
    </source>
</evidence>